<gene>
    <name evidence="2" type="ORF">K0M31_009456</name>
</gene>
<accession>A0AA40FN92</accession>
<feature type="compositionally biased region" description="Polar residues" evidence="1">
    <location>
        <begin position="32"/>
        <end position="43"/>
    </location>
</feature>
<dbReference type="Proteomes" id="UP001177670">
    <property type="component" value="Unassembled WGS sequence"/>
</dbReference>
<dbReference type="AlphaFoldDB" id="A0AA40FN92"/>
<protein>
    <submittedName>
        <fullName evidence="2">Uncharacterized protein</fullName>
    </submittedName>
</protein>
<comment type="caution">
    <text evidence="2">The sequence shown here is derived from an EMBL/GenBank/DDBJ whole genome shotgun (WGS) entry which is preliminary data.</text>
</comment>
<proteinExistence type="predicted"/>
<evidence type="ECO:0000313" key="3">
    <source>
        <dbReference type="Proteomes" id="UP001177670"/>
    </source>
</evidence>
<reference evidence="2" key="1">
    <citation type="submission" date="2021-10" db="EMBL/GenBank/DDBJ databases">
        <title>Melipona bicolor Genome sequencing and assembly.</title>
        <authorList>
            <person name="Araujo N.S."/>
            <person name="Arias M.C."/>
        </authorList>
    </citation>
    <scope>NUCLEOTIDE SEQUENCE</scope>
    <source>
        <strain evidence="2">USP_2M_L1-L4_2017</strain>
        <tissue evidence="2">Whole body</tissue>
    </source>
</reference>
<sequence length="181" mass="20251">MKQAGEREREGKRKTQSDTMLENRGKVVPLQPSKTHSCNTSPTLRQAVREPSVLVPGLFTARLDSATLQDDTIRDDRVAPCLGGSMVRRTLAEKLPIVGKNFNVGGLENLSLPDGYRYYRSDFAILEVENEEGSNRLSLRRGCLPRYLVPGVAKLRNVASPVKYHLPWKRTGAQITRLSFT</sequence>
<name>A0AA40FN92_9HYME</name>
<feature type="region of interest" description="Disordered" evidence="1">
    <location>
        <begin position="1"/>
        <end position="43"/>
    </location>
</feature>
<evidence type="ECO:0000256" key="1">
    <source>
        <dbReference type="SAM" id="MobiDB-lite"/>
    </source>
</evidence>
<organism evidence="2 3">
    <name type="scientific">Melipona bicolor</name>
    <dbReference type="NCBI Taxonomy" id="60889"/>
    <lineage>
        <taxon>Eukaryota</taxon>
        <taxon>Metazoa</taxon>
        <taxon>Ecdysozoa</taxon>
        <taxon>Arthropoda</taxon>
        <taxon>Hexapoda</taxon>
        <taxon>Insecta</taxon>
        <taxon>Pterygota</taxon>
        <taxon>Neoptera</taxon>
        <taxon>Endopterygota</taxon>
        <taxon>Hymenoptera</taxon>
        <taxon>Apocrita</taxon>
        <taxon>Aculeata</taxon>
        <taxon>Apoidea</taxon>
        <taxon>Anthophila</taxon>
        <taxon>Apidae</taxon>
        <taxon>Melipona</taxon>
    </lineage>
</organism>
<dbReference type="EMBL" id="JAHYIQ010000023">
    <property type="protein sequence ID" value="KAK1122233.1"/>
    <property type="molecule type" value="Genomic_DNA"/>
</dbReference>
<keyword evidence="3" id="KW-1185">Reference proteome</keyword>
<feature type="compositionally biased region" description="Basic and acidic residues" evidence="1">
    <location>
        <begin position="1"/>
        <end position="25"/>
    </location>
</feature>
<evidence type="ECO:0000313" key="2">
    <source>
        <dbReference type="EMBL" id="KAK1122233.1"/>
    </source>
</evidence>